<dbReference type="AlphaFoldDB" id="U9TMM0"/>
<name>U9TMM0_RHIID</name>
<gene>
    <name evidence="1" type="ORF">GLOINDRAFT_215612</name>
</gene>
<proteinExistence type="predicted"/>
<sequence length="60" mass="7250">MNEKHFFCNFPMLFLRKKKREGKFIFKRINLRSNAVNYALYKNYGCVKLRLPQPRSSSYG</sequence>
<evidence type="ECO:0000313" key="1">
    <source>
        <dbReference type="EMBL" id="ESA07518.1"/>
    </source>
</evidence>
<accession>U9TMM0</accession>
<dbReference type="HOGENOM" id="CLU_2942944_0_0_1"/>
<reference evidence="1" key="1">
    <citation type="submission" date="2013-07" db="EMBL/GenBank/DDBJ databases">
        <title>The genome of an arbuscular mycorrhizal fungus provides insights into the evolution of the oldest plant symbiosis.</title>
        <authorList>
            <consortium name="DOE Joint Genome Institute"/>
            <person name="Tisserant E."/>
            <person name="Malbreil M."/>
            <person name="Kuo A."/>
            <person name="Kohler A."/>
            <person name="Symeonidi A."/>
            <person name="Balestrini R."/>
            <person name="Charron P."/>
            <person name="Duensing N."/>
            <person name="Frei-dit-Frey N."/>
            <person name="Gianinazzi-Pearson V."/>
            <person name="Gilbert B."/>
            <person name="Handa Y."/>
            <person name="Hijri M."/>
            <person name="Kaul R."/>
            <person name="Kawaguchi M."/>
            <person name="Krajinski F."/>
            <person name="Lammers P."/>
            <person name="Lapierre D."/>
            <person name="Masclaux F.G."/>
            <person name="Murat C."/>
            <person name="Morin E."/>
            <person name="Ndikumana S."/>
            <person name="Pagni M."/>
            <person name="Petitpierre D."/>
            <person name="Requena N."/>
            <person name="Rosikiewicz P."/>
            <person name="Riley R."/>
            <person name="Saito K."/>
            <person name="San Clemente H."/>
            <person name="Shapiro H."/>
            <person name="van Tuinen D."/>
            <person name="Becard G."/>
            <person name="Bonfante P."/>
            <person name="Paszkowski U."/>
            <person name="Shachar-Hill Y."/>
            <person name="Young J.P."/>
            <person name="Sanders I.R."/>
            <person name="Henrissat B."/>
            <person name="Rensing S.A."/>
            <person name="Grigoriev I.V."/>
            <person name="Corradi N."/>
            <person name="Roux C."/>
            <person name="Martin F."/>
        </authorList>
    </citation>
    <scope>NUCLEOTIDE SEQUENCE</scope>
    <source>
        <strain evidence="1">DAOM 197198</strain>
    </source>
</reference>
<dbReference type="EMBL" id="KI290238">
    <property type="protein sequence ID" value="ESA07518.1"/>
    <property type="molecule type" value="Genomic_DNA"/>
</dbReference>
<protein>
    <submittedName>
        <fullName evidence="1">Uncharacterized protein</fullName>
    </submittedName>
</protein>
<organism evidence="1">
    <name type="scientific">Rhizophagus irregularis (strain DAOM 181602 / DAOM 197198 / MUCL 43194)</name>
    <name type="common">Arbuscular mycorrhizal fungus</name>
    <name type="synonym">Glomus intraradices</name>
    <dbReference type="NCBI Taxonomy" id="747089"/>
    <lineage>
        <taxon>Eukaryota</taxon>
        <taxon>Fungi</taxon>
        <taxon>Fungi incertae sedis</taxon>
        <taxon>Mucoromycota</taxon>
        <taxon>Glomeromycotina</taxon>
        <taxon>Glomeromycetes</taxon>
        <taxon>Glomerales</taxon>
        <taxon>Glomeraceae</taxon>
        <taxon>Rhizophagus</taxon>
    </lineage>
</organism>